<proteinExistence type="predicted"/>
<gene>
    <name evidence="1" type="ORF">FHS49_000003</name>
</gene>
<evidence type="ECO:0000313" key="1">
    <source>
        <dbReference type="EMBL" id="MBB5684012.1"/>
    </source>
</evidence>
<evidence type="ECO:0008006" key="3">
    <source>
        <dbReference type="Google" id="ProtNLM"/>
    </source>
</evidence>
<dbReference type="EMBL" id="JACIJC010000001">
    <property type="protein sequence ID" value="MBB5684012.1"/>
    <property type="molecule type" value="Genomic_DNA"/>
</dbReference>
<dbReference type="Proteomes" id="UP000549617">
    <property type="component" value="Unassembled WGS sequence"/>
</dbReference>
<dbReference type="Gene3D" id="3.10.450.620">
    <property type="entry name" value="JHP933, nucleotidyltransferase-like core domain"/>
    <property type="match status" value="1"/>
</dbReference>
<accession>A0A7W9AEE7</accession>
<name>A0A7W9AEE7_9SPHN</name>
<organism evidence="1 2">
    <name type="scientific">Sphingobium boeckii</name>
    <dbReference type="NCBI Taxonomy" id="1082345"/>
    <lineage>
        <taxon>Bacteria</taxon>
        <taxon>Pseudomonadati</taxon>
        <taxon>Pseudomonadota</taxon>
        <taxon>Alphaproteobacteria</taxon>
        <taxon>Sphingomonadales</taxon>
        <taxon>Sphingomonadaceae</taxon>
        <taxon>Sphingobium</taxon>
    </lineage>
</organism>
<reference evidence="1 2" key="1">
    <citation type="submission" date="2020-08" db="EMBL/GenBank/DDBJ databases">
        <title>Genomic Encyclopedia of Type Strains, Phase IV (KMG-IV): sequencing the most valuable type-strain genomes for metagenomic binning, comparative biology and taxonomic classification.</title>
        <authorList>
            <person name="Goeker M."/>
        </authorList>
    </citation>
    <scope>NUCLEOTIDE SEQUENCE [LARGE SCALE GENOMIC DNA]</scope>
    <source>
        <strain evidence="1 2">DSM 25079</strain>
    </source>
</reference>
<dbReference type="Pfam" id="PF08843">
    <property type="entry name" value="AbiEii"/>
    <property type="match status" value="1"/>
</dbReference>
<dbReference type="AlphaFoldDB" id="A0A7W9AEE7"/>
<comment type="caution">
    <text evidence="1">The sequence shown here is derived from an EMBL/GenBank/DDBJ whole genome shotgun (WGS) entry which is preliminary data.</text>
</comment>
<sequence length="350" mass="39156">MDEFARRLADDRRAYIGESAARRDLTPVIIEKDFWVCWTLRRLMMCADLAGHLTFKGGTSLSKAYGIIERFSEDIDLTISRSAPLLKDVASPMDDDISGKERERRIKTLKAAAKAYVDTVAMPTLAREIEAALGTVDGWNLTLDPEDKEEQTLLFNYPRTSGYGFDYGNNYGGAAENGYVKPRIKLEFGARGDTEPFEMRPIISYLGEDFPLELPDAVAEVSTLAVERTFWEKITILHAIHHNGKLRDGMSRHYYDVLMLDQAGITNQALARPELLVQVVHNKSLMFADKTASYETAIQGSLRLIVTAAIRDQLEQDYGAMREMFMTAPPAFEGLLDGLTAIEATINNIA</sequence>
<keyword evidence="2" id="KW-1185">Reference proteome</keyword>
<dbReference type="RefSeq" id="WP_184014201.1">
    <property type="nucleotide sequence ID" value="NZ_JACIJC010000001.1"/>
</dbReference>
<dbReference type="InterPro" id="IPR014942">
    <property type="entry name" value="AbiEii"/>
</dbReference>
<evidence type="ECO:0000313" key="2">
    <source>
        <dbReference type="Proteomes" id="UP000549617"/>
    </source>
</evidence>
<protein>
    <recommendedName>
        <fullName evidence="3">Nucleotidyl transferase AbiEii/AbiGii toxin family protein</fullName>
    </recommendedName>
</protein>